<evidence type="ECO:0000256" key="2">
    <source>
        <dbReference type="ARBA" id="ARBA00022448"/>
    </source>
</evidence>
<dbReference type="InterPro" id="IPR003148">
    <property type="entry name" value="RCK_N"/>
</dbReference>
<dbReference type="AlphaFoldDB" id="A0A1D2YSN3"/>
<dbReference type="InterPro" id="IPR036721">
    <property type="entry name" value="RCK_C_sf"/>
</dbReference>
<dbReference type="InterPro" id="IPR006036">
    <property type="entry name" value="K_uptake_TrkA"/>
</dbReference>
<evidence type="ECO:0000256" key="5">
    <source>
        <dbReference type="ARBA" id="ARBA00023027"/>
    </source>
</evidence>
<dbReference type="NCBIfam" id="NF007039">
    <property type="entry name" value="PRK09496.3-2"/>
    <property type="match status" value="1"/>
</dbReference>
<dbReference type="PROSITE" id="PS51201">
    <property type="entry name" value="RCK_N"/>
    <property type="match status" value="2"/>
</dbReference>
<accession>A0A1D2YSN3</accession>
<dbReference type="OrthoDB" id="9810759at2"/>
<dbReference type="InterPro" id="IPR036291">
    <property type="entry name" value="NAD(P)-bd_dom_sf"/>
</dbReference>
<dbReference type="Gene3D" id="3.40.50.720">
    <property type="entry name" value="NAD(P)-binding Rossmann-like Domain"/>
    <property type="match status" value="2"/>
</dbReference>
<evidence type="ECO:0000259" key="7">
    <source>
        <dbReference type="PROSITE" id="PS51201"/>
    </source>
</evidence>
<dbReference type="Proteomes" id="UP000243739">
    <property type="component" value="Unassembled WGS sequence"/>
</dbReference>
<organism evidence="9 10">
    <name type="scientific">Vulcanibacillus modesticaldus</name>
    <dbReference type="NCBI Taxonomy" id="337097"/>
    <lineage>
        <taxon>Bacteria</taxon>
        <taxon>Bacillati</taxon>
        <taxon>Bacillota</taxon>
        <taxon>Bacilli</taxon>
        <taxon>Bacillales</taxon>
        <taxon>Bacillaceae</taxon>
        <taxon>Vulcanibacillus</taxon>
    </lineage>
</organism>
<evidence type="ECO:0000313" key="9">
    <source>
        <dbReference type="EMBL" id="OEF97739.1"/>
    </source>
</evidence>
<comment type="caution">
    <text evidence="9">The sequence shown here is derived from an EMBL/GenBank/DDBJ whole genome shotgun (WGS) entry which is preliminary data.</text>
</comment>
<dbReference type="Pfam" id="PF02080">
    <property type="entry name" value="TrkA_C"/>
    <property type="match status" value="2"/>
</dbReference>
<dbReference type="PANTHER" id="PTHR43833">
    <property type="entry name" value="POTASSIUM CHANNEL PROTEIN 2-RELATED-RELATED"/>
    <property type="match status" value="1"/>
</dbReference>
<feature type="domain" description="RCK N-terminal" evidence="7">
    <location>
        <begin position="228"/>
        <end position="345"/>
    </location>
</feature>
<evidence type="ECO:0000313" key="10">
    <source>
        <dbReference type="Proteomes" id="UP000243739"/>
    </source>
</evidence>
<evidence type="ECO:0000256" key="3">
    <source>
        <dbReference type="ARBA" id="ARBA00022538"/>
    </source>
</evidence>
<dbReference type="STRING" id="337097.BHF71_11090"/>
<dbReference type="InterPro" id="IPR006037">
    <property type="entry name" value="RCK_C"/>
</dbReference>
<dbReference type="InterPro" id="IPR050721">
    <property type="entry name" value="Trk_Ktr_HKT_K-transport"/>
</dbReference>
<keyword evidence="5" id="KW-0520">NAD</keyword>
<protein>
    <recommendedName>
        <fullName evidence="1">Trk system potassium uptake protein TrkA</fullName>
    </recommendedName>
</protein>
<dbReference type="PANTHER" id="PTHR43833:SF5">
    <property type="entry name" value="TRK SYSTEM POTASSIUM UPTAKE PROTEIN TRKA"/>
    <property type="match status" value="1"/>
</dbReference>
<keyword evidence="6" id="KW-0406">Ion transport</keyword>
<dbReference type="GO" id="GO:0015079">
    <property type="term" value="F:potassium ion transmembrane transporter activity"/>
    <property type="evidence" value="ECO:0007669"/>
    <property type="project" value="InterPro"/>
</dbReference>
<dbReference type="NCBIfam" id="NF007032">
    <property type="entry name" value="PRK09496.1-4"/>
    <property type="match status" value="1"/>
</dbReference>
<evidence type="ECO:0000256" key="1">
    <source>
        <dbReference type="ARBA" id="ARBA00017378"/>
    </source>
</evidence>
<dbReference type="NCBIfam" id="NF007034">
    <property type="entry name" value="PRK09496.2-1"/>
    <property type="match status" value="1"/>
</dbReference>
<dbReference type="RefSeq" id="WP_069657427.1">
    <property type="nucleotide sequence ID" value="NZ_MIJF01000060.1"/>
</dbReference>
<dbReference type="EMBL" id="MIJF01000060">
    <property type="protein sequence ID" value="OEF97739.1"/>
    <property type="molecule type" value="Genomic_DNA"/>
</dbReference>
<keyword evidence="2" id="KW-0813">Transport</keyword>
<keyword evidence="4" id="KW-0630">Potassium</keyword>
<dbReference type="SUPFAM" id="SSF116726">
    <property type="entry name" value="TrkA C-terminal domain-like"/>
    <property type="match status" value="2"/>
</dbReference>
<dbReference type="PRINTS" id="PR00335">
    <property type="entry name" value="KUPTAKETRKA"/>
</dbReference>
<dbReference type="GO" id="GO:0005886">
    <property type="term" value="C:plasma membrane"/>
    <property type="evidence" value="ECO:0007669"/>
    <property type="project" value="InterPro"/>
</dbReference>
<evidence type="ECO:0000259" key="8">
    <source>
        <dbReference type="PROSITE" id="PS51202"/>
    </source>
</evidence>
<keyword evidence="10" id="KW-1185">Reference proteome</keyword>
<feature type="domain" description="RCK C-terminal" evidence="8">
    <location>
        <begin position="365"/>
        <end position="446"/>
    </location>
</feature>
<proteinExistence type="predicted"/>
<dbReference type="SUPFAM" id="SSF51735">
    <property type="entry name" value="NAD(P)-binding Rossmann-fold domains"/>
    <property type="match status" value="2"/>
</dbReference>
<dbReference type="NCBIfam" id="NF007031">
    <property type="entry name" value="PRK09496.1-2"/>
    <property type="match status" value="1"/>
</dbReference>
<feature type="domain" description="RCK N-terminal" evidence="7">
    <location>
        <begin position="1"/>
        <end position="120"/>
    </location>
</feature>
<dbReference type="PROSITE" id="PS51202">
    <property type="entry name" value="RCK_C"/>
    <property type="match status" value="2"/>
</dbReference>
<evidence type="ECO:0000256" key="4">
    <source>
        <dbReference type="ARBA" id="ARBA00022958"/>
    </source>
</evidence>
<dbReference type="Gene3D" id="3.30.70.1450">
    <property type="entry name" value="Regulator of K+ conductance, C-terminal domain"/>
    <property type="match status" value="2"/>
</dbReference>
<dbReference type="Pfam" id="PF02254">
    <property type="entry name" value="TrkA_N"/>
    <property type="match status" value="2"/>
</dbReference>
<gene>
    <name evidence="9" type="ORF">BHF71_11090</name>
</gene>
<name>A0A1D2YSN3_9BACI</name>
<evidence type="ECO:0000256" key="6">
    <source>
        <dbReference type="ARBA" id="ARBA00023065"/>
    </source>
</evidence>
<dbReference type="NCBIfam" id="NF007041">
    <property type="entry name" value="PRK09496.3-4"/>
    <property type="match status" value="1"/>
</dbReference>
<keyword evidence="3" id="KW-0633">Potassium transport</keyword>
<feature type="domain" description="RCK C-terminal" evidence="8">
    <location>
        <begin position="140"/>
        <end position="221"/>
    </location>
</feature>
<reference evidence="9 10" key="1">
    <citation type="submission" date="2016-09" db="EMBL/GenBank/DDBJ databases">
        <title>Draft genome sequence for the type strain of Vulcanibacillus modesticaldus BR, a strictly anaerobic, moderately thermophilic, and nitrate-reducing bacterium from deep sea-hydrothermal vents of the Mid-Atlantic Ridge.</title>
        <authorList>
            <person name="Abin C.A."/>
            <person name="Hollibaugh J.T."/>
        </authorList>
    </citation>
    <scope>NUCLEOTIDE SEQUENCE [LARGE SCALE GENOMIC DNA]</scope>
    <source>
        <strain evidence="9 10">BR</strain>
    </source>
</reference>
<sequence length="468" mass="52065">MKVMIIGAGKLGYKVAESLLNSHIDVTVVDSSAKVINSINDHLDVLAVNANGLEVGVLKELGIEKYDLLIASTSSDETNTIICTLAKKLGCKKTIARIRNPEYMTQLDFIKNEMGIDHIVSPDLAIASEISRYLLKRYSFYFGDFAKGKVQMHDFHVNNLKNFIDKRVMDLPGMEELLIVAIMRDGNIIIPDGTTIIKENDIIYIMGKSDNIQKMIEVYELTSEKKYIKNVMIFGGGKVGYYLAKQLLQAKINVTIIERDRNRCIYLSEKLNGALVIHGDGTDINLLEEENLSSMDAFIAVTDFDEQNLLMTLMAKQSGINKVIAKISRPNYEQIIEKLGIDVAFNPIYITASDILKFIRGGKVVSVSLLLGGQAEVTEVIVEEGLKIIGKKISELNLPKGVIVGAIVHKGKVIIPKGSTVIDARDRLIIFSLTSNIDALDIFLKPSRGVRINELFHRNKSNRNTTNY</sequence>